<feature type="domain" description="Cobalamin adenosyltransferase-like" evidence="5">
    <location>
        <begin position="1"/>
        <end position="98"/>
    </location>
</feature>
<dbReference type="OrthoDB" id="549173at2759"/>
<proteinExistence type="inferred from homology"/>
<dbReference type="PANTHER" id="PTHR12213:SF0">
    <property type="entry name" value="CORRINOID ADENOSYLTRANSFERASE MMAB"/>
    <property type="match status" value="1"/>
</dbReference>
<dbReference type="GO" id="GO:0008817">
    <property type="term" value="F:corrinoid adenosyltransferase activity"/>
    <property type="evidence" value="ECO:0007669"/>
    <property type="project" value="TreeGrafter"/>
</dbReference>
<dbReference type="Pfam" id="PF01923">
    <property type="entry name" value="Cob_adeno_trans"/>
    <property type="match status" value="1"/>
</dbReference>
<evidence type="ECO:0000256" key="2">
    <source>
        <dbReference type="ARBA" id="ARBA00022741"/>
    </source>
</evidence>
<dbReference type="Gene3D" id="1.20.1200.10">
    <property type="entry name" value="Cobalamin adenosyltransferase-like"/>
    <property type="match status" value="1"/>
</dbReference>
<dbReference type="InterPro" id="IPR016030">
    <property type="entry name" value="CblAdoTrfase-like"/>
</dbReference>
<accession>A0A2G8JTD2</accession>
<keyword evidence="2 4" id="KW-0547">Nucleotide-binding</keyword>
<dbReference type="InterPro" id="IPR036451">
    <property type="entry name" value="CblAdoTrfase-like_sf"/>
</dbReference>
<dbReference type="GO" id="GO:0005524">
    <property type="term" value="F:ATP binding"/>
    <property type="evidence" value="ECO:0007669"/>
    <property type="project" value="UniProtKB-UniRule"/>
</dbReference>
<evidence type="ECO:0000256" key="3">
    <source>
        <dbReference type="ARBA" id="ARBA00022840"/>
    </source>
</evidence>
<evidence type="ECO:0000256" key="4">
    <source>
        <dbReference type="RuleBase" id="RU366026"/>
    </source>
</evidence>
<evidence type="ECO:0000313" key="6">
    <source>
        <dbReference type="EMBL" id="PIK38978.1"/>
    </source>
</evidence>
<organism evidence="6 7">
    <name type="scientific">Stichopus japonicus</name>
    <name type="common">Sea cucumber</name>
    <dbReference type="NCBI Taxonomy" id="307972"/>
    <lineage>
        <taxon>Eukaryota</taxon>
        <taxon>Metazoa</taxon>
        <taxon>Echinodermata</taxon>
        <taxon>Eleutherozoa</taxon>
        <taxon>Echinozoa</taxon>
        <taxon>Holothuroidea</taxon>
        <taxon>Aspidochirotacea</taxon>
        <taxon>Aspidochirotida</taxon>
        <taxon>Stichopodidae</taxon>
        <taxon>Apostichopus</taxon>
    </lineage>
</organism>
<dbReference type="Proteomes" id="UP000230750">
    <property type="component" value="Unassembled WGS sequence"/>
</dbReference>
<dbReference type="EMBL" id="MRZV01001294">
    <property type="protein sequence ID" value="PIK38978.1"/>
    <property type="molecule type" value="Genomic_DNA"/>
</dbReference>
<dbReference type="InterPro" id="IPR029499">
    <property type="entry name" value="PduO-typ"/>
</dbReference>
<reference evidence="6 7" key="1">
    <citation type="journal article" date="2017" name="PLoS Biol.">
        <title>The sea cucumber genome provides insights into morphological evolution and visceral regeneration.</title>
        <authorList>
            <person name="Zhang X."/>
            <person name="Sun L."/>
            <person name="Yuan J."/>
            <person name="Sun Y."/>
            <person name="Gao Y."/>
            <person name="Zhang L."/>
            <person name="Li S."/>
            <person name="Dai H."/>
            <person name="Hamel J.F."/>
            <person name="Liu C."/>
            <person name="Yu Y."/>
            <person name="Liu S."/>
            <person name="Lin W."/>
            <person name="Guo K."/>
            <person name="Jin S."/>
            <person name="Xu P."/>
            <person name="Storey K.B."/>
            <person name="Huan P."/>
            <person name="Zhang T."/>
            <person name="Zhou Y."/>
            <person name="Zhang J."/>
            <person name="Lin C."/>
            <person name="Li X."/>
            <person name="Xing L."/>
            <person name="Huo D."/>
            <person name="Sun M."/>
            <person name="Wang L."/>
            <person name="Mercier A."/>
            <person name="Li F."/>
            <person name="Yang H."/>
            <person name="Xiang J."/>
        </authorList>
    </citation>
    <scope>NUCLEOTIDE SEQUENCE [LARGE SCALE GENOMIC DNA]</scope>
    <source>
        <strain evidence="6">Shaxun</strain>
        <tissue evidence="6">Muscle</tissue>
    </source>
</reference>
<keyword evidence="7" id="KW-1185">Reference proteome</keyword>
<name>A0A2G8JTD2_STIJA</name>
<keyword evidence="3 4" id="KW-0067">ATP-binding</keyword>
<dbReference type="SUPFAM" id="SSF89028">
    <property type="entry name" value="Cobalamin adenosyltransferase-like"/>
    <property type="match status" value="1"/>
</dbReference>
<dbReference type="PANTHER" id="PTHR12213">
    <property type="entry name" value="CORRINOID ADENOSYLTRANSFERASE"/>
    <property type="match status" value="1"/>
</dbReference>
<comment type="caution">
    <text evidence="6">The sequence shown here is derived from an EMBL/GenBank/DDBJ whole genome shotgun (WGS) entry which is preliminary data.</text>
</comment>
<evidence type="ECO:0000259" key="5">
    <source>
        <dbReference type="Pfam" id="PF01923"/>
    </source>
</evidence>
<keyword evidence="1 4" id="KW-0808">Transferase</keyword>
<dbReference type="AlphaFoldDB" id="A0A2G8JTD2"/>
<dbReference type="STRING" id="307972.A0A2G8JTD2"/>
<evidence type="ECO:0000256" key="1">
    <source>
        <dbReference type="ARBA" id="ARBA00022679"/>
    </source>
</evidence>
<protein>
    <submittedName>
        <fullName evidence="6">Putative cob(I)yrinic acid a,c-diamide adenosyltransferase, mitochondrial</fullName>
    </submittedName>
</protein>
<feature type="non-terminal residue" evidence="6">
    <location>
        <position position="1"/>
    </location>
</feature>
<sequence>LAREFCKDANLGLEEELVKIQCIIQDAGSNIATPKSLAAPNQLRVTQFDGSIVQELETWIDSYTSDLPPLKNFILPGGGKSSACLHISRSICRRAERS</sequence>
<gene>
    <name evidence="6" type="ORF">BSL78_24189</name>
</gene>
<comment type="similarity">
    <text evidence="4">Belongs to the Cob(I)alamin adenosyltransferase family.</text>
</comment>
<evidence type="ECO:0000313" key="7">
    <source>
        <dbReference type="Proteomes" id="UP000230750"/>
    </source>
</evidence>